<dbReference type="GO" id="GO:0016787">
    <property type="term" value="F:hydrolase activity"/>
    <property type="evidence" value="ECO:0007669"/>
    <property type="project" value="UniProtKB-KW"/>
</dbReference>
<sequence length="246" mass="26433">MQFISETRSGNVVERDLVLDDITGVLWTPESGAPGPLILLGHGGGMHTRAPGLLANARHLLAGGCTVAAINAPGHGGRPRDEQDRQLVEALQQARVMGRPLTPIVEELNLSLAERAIPEWQATLDALQAMPEIGNEAPVGYGGATLGAAIGLRLLTVEPRITAAAFGPILVFDALIEAAKQVTVPVEFTVSWDDPEIDPRPSLTLFEAFASTEKALHVYPGRHNRLPDYAHHAMAQFYTRHLGRTV</sequence>
<protein>
    <submittedName>
        <fullName evidence="1">Alpha/beta fold hydrolase</fullName>
    </submittedName>
</protein>
<dbReference type="Gene3D" id="3.40.50.1820">
    <property type="entry name" value="alpha/beta hydrolase"/>
    <property type="match status" value="1"/>
</dbReference>
<dbReference type="EMBL" id="JAAXOT010000009">
    <property type="protein sequence ID" value="NKY58247.1"/>
    <property type="molecule type" value="Genomic_DNA"/>
</dbReference>
<keyword evidence="1" id="KW-0378">Hydrolase</keyword>
<name>A0A846YGY4_9NOCA</name>
<organism evidence="1 2">
    <name type="scientific">Nocardia flavorosea</name>
    <dbReference type="NCBI Taxonomy" id="53429"/>
    <lineage>
        <taxon>Bacteria</taxon>
        <taxon>Bacillati</taxon>
        <taxon>Actinomycetota</taxon>
        <taxon>Actinomycetes</taxon>
        <taxon>Mycobacteriales</taxon>
        <taxon>Nocardiaceae</taxon>
        <taxon>Nocardia</taxon>
    </lineage>
</organism>
<comment type="caution">
    <text evidence="1">The sequence shown here is derived from an EMBL/GenBank/DDBJ whole genome shotgun (WGS) entry which is preliminary data.</text>
</comment>
<dbReference type="SUPFAM" id="SSF53474">
    <property type="entry name" value="alpha/beta-Hydrolases"/>
    <property type="match status" value="1"/>
</dbReference>
<dbReference type="InterPro" id="IPR029058">
    <property type="entry name" value="AB_hydrolase_fold"/>
</dbReference>
<evidence type="ECO:0000313" key="1">
    <source>
        <dbReference type="EMBL" id="NKY58247.1"/>
    </source>
</evidence>
<proteinExistence type="predicted"/>
<dbReference type="Proteomes" id="UP000570678">
    <property type="component" value="Unassembled WGS sequence"/>
</dbReference>
<evidence type="ECO:0000313" key="2">
    <source>
        <dbReference type="Proteomes" id="UP000570678"/>
    </source>
</evidence>
<dbReference type="RefSeq" id="WP_062979139.1">
    <property type="nucleotide sequence ID" value="NZ_JAAXOT010000009.1"/>
</dbReference>
<dbReference type="AlphaFoldDB" id="A0A846YGY4"/>
<reference evidence="1 2" key="1">
    <citation type="submission" date="2020-04" db="EMBL/GenBank/DDBJ databases">
        <title>MicrobeNet Type strains.</title>
        <authorList>
            <person name="Nicholson A.C."/>
        </authorList>
    </citation>
    <scope>NUCLEOTIDE SEQUENCE [LARGE SCALE GENOMIC DNA]</scope>
    <source>
        <strain evidence="1 2">JCM 3332</strain>
    </source>
</reference>
<keyword evidence="2" id="KW-1185">Reference proteome</keyword>
<accession>A0A846YGY4</accession>
<gene>
    <name evidence="1" type="ORF">HGA15_19305</name>
</gene>